<evidence type="ECO:0000256" key="1">
    <source>
        <dbReference type="SAM" id="MobiDB-lite"/>
    </source>
</evidence>
<dbReference type="GO" id="GO:0000175">
    <property type="term" value="F:3'-5'-RNA exonuclease activity"/>
    <property type="evidence" value="ECO:0007669"/>
    <property type="project" value="TreeGrafter"/>
</dbReference>
<feature type="compositionally biased region" description="Basic and acidic residues" evidence="1">
    <location>
        <begin position="102"/>
        <end position="126"/>
    </location>
</feature>
<dbReference type="OrthoDB" id="9804305at2"/>
<protein>
    <submittedName>
        <fullName evidence="3">S1 RNA-binding domain-containing protein</fullName>
    </submittedName>
</protein>
<dbReference type="InterPro" id="IPR003029">
    <property type="entry name" value="S1_domain"/>
</dbReference>
<feature type="region of interest" description="Disordered" evidence="1">
    <location>
        <begin position="87"/>
        <end position="149"/>
    </location>
</feature>
<comment type="caution">
    <text evidence="3">The sequence shown here is derived from an EMBL/GenBank/DDBJ whole genome shotgun (WGS) entry which is preliminary data.</text>
</comment>
<dbReference type="PANTHER" id="PTHR11252">
    <property type="entry name" value="POLYRIBONUCLEOTIDE NUCLEOTIDYLTRANSFERASE"/>
    <property type="match status" value="1"/>
</dbReference>
<evidence type="ECO:0000313" key="4">
    <source>
        <dbReference type="Proteomes" id="UP000319375"/>
    </source>
</evidence>
<dbReference type="EMBL" id="VIGX01000322">
    <property type="protein sequence ID" value="TWS19342.1"/>
    <property type="molecule type" value="Genomic_DNA"/>
</dbReference>
<feature type="domain" description="S1 motif" evidence="2">
    <location>
        <begin position="22"/>
        <end position="94"/>
    </location>
</feature>
<dbReference type="PROSITE" id="PS50126">
    <property type="entry name" value="S1"/>
    <property type="match status" value="1"/>
</dbReference>
<organism evidence="3 4">
    <name type="scientific">Tsukamurella conjunctivitidis</name>
    <dbReference type="NCBI Taxonomy" id="2592068"/>
    <lineage>
        <taxon>Bacteria</taxon>
        <taxon>Bacillati</taxon>
        <taxon>Actinomycetota</taxon>
        <taxon>Actinomycetes</taxon>
        <taxon>Mycobacteriales</taxon>
        <taxon>Tsukamurellaceae</taxon>
        <taxon>Tsukamurella</taxon>
    </lineage>
</organism>
<name>A0A5C5R9K5_9ACTN</name>
<dbReference type="FunFam" id="2.40.50.140:FF:000069">
    <property type="entry name" value="Polyribonucleotide nucleotidyltransferase"/>
    <property type="match status" value="1"/>
</dbReference>
<dbReference type="Pfam" id="PF00575">
    <property type="entry name" value="S1"/>
    <property type="match status" value="1"/>
</dbReference>
<keyword evidence="4" id="KW-1185">Reference proteome</keyword>
<dbReference type="GO" id="GO:0005829">
    <property type="term" value="C:cytosol"/>
    <property type="evidence" value="ECO:0007669"/>
    <property type="project" value="TreeGrafter"/>
</dbReference>
<proteinExistence type="predicted"/>
<reference evidence="3 4" key="1">
    <citation type="submission" date="2019-06" db="EMBL/GenBank/DDBJ databases">
        <title>Tsukamurella conjunctivitidis sp. nov., Tsukamurella assacharolytica sp. nov. and Tsukamurella sputae sp. nov. isolated from patients with conjunctivitis, bacteraemia (lymphoma) and respiratory infection (sputum) in Hong Kong.</title>
        <authorList>
            <person name="Teng J.L.L."/>
            <person name="Lee H.H."/>
            <person name="Fong J.Y.H."/>
            <person name="Fok K.M.N."/>
            <person name="Lau S.K.P."/>
            <person name="Woo P.C.Y."/>
        </authorList>
    </citation>
    <scope>NUCLEOTIDE SEQUENCE [LARGE SCALE GENOMIC DNA]</scope>
    <source>
        <strain evidence="3 4">HKU72</strain>
    </source>
</reference>
<accession>A0A5C5R9K5</accession>
<dbReference type="Gene3D" id="2.40.50.140">
    <property type="entry name" value="Nucleic acid-binding proteins"/>
    <property type="match status" value="1"/>
</dbReference>
<dbReference type="GO" id="GO:0006402">
    <property type="term" value="P:mRNA catabolic process"/>
    <property type="evidence" value="ECO:0007669"/>
    <property type="project" value="InterPro"/>
</dbReference>
<dbReference type="GO" id="GO:0004654">
    <property type="term" value="F:polyribonucleotide nucleotidyltransferase activity"/>
    <property type="evidence" value="ECO:0007669"/>
    <property type="project" value="InterPro"/>
</dbReference>
<dbReference type="InterPro" id="IPR012340">
    <property type="entry name" value="NA-bd_OB-fold"/>
</dbReference>
<dbReference type="InterPro" id="IPR012162">
    <property type="entry name" value="PNPase"/>
</dbReference>
<gene>
    <name evidence="3" type="ORF">FK530_25600</name>
</gene>
<dbReference type="GO" id="GO:0003723">
    <property type="term" value="F:RNA binding"/>
    <property type="evidence" value="ECO:0007669"/>
    <property type="project" value="InterPro"/>
</dbReference>
<dbReference type="AlphaFoldDB" id="A0A5C5R9K5"/>
<feature type="non-terminal residue" evidence="3">
    <location>
        <position position="1"/>
    </location>
</feature>
<dbReference type="SMART" id="SM00316">
    <property type="entry name" value="S1"/>
    <property type="match status" value="1"/>
</dbReference>
<dbReference type="PANTHER" id="PTHR11252:SF0">
    <property type="entry name" value="POLYRIBONUCLEOTIDE NUCLEOTIDYLTRANSFERASE 1, MITOCHONDRIAL"/>
    <property type="match status" value="1"/>
</dbReference>
<evidence type="ECO:0000259" key="2">
    <source>
        <dbReference type="PROSITE" id="PS50126"/>
    </source>
</evidence>
<sequence length="149" mass="16565">TAAEAARAMVNQIANPQMPEVGERFVGTVVETTSFGAFVSLTPGKDGLLHISQVRRLVGGKRIDSVEDVLQVGQQVEVEIAEIGDRGKLSLHAVVDGESEDQDGHENETREHAERGERPEHTERRERRPRTRSRRRREDDNGGESSSQE</sequence>
<dbReference type="SUPFAM" id="SSF50249">
    <property type="entry name" value="Nucleic acid-binding proteins"/>
    <property type="match status" value="1"/>
</dbReference>
<dbReference type="Proteomes" id="UP000319375">
    <property type="component" value="Unassembled WGS sequence"/>
</dbReference>
<evidence type="ECO:0000313" key="3">
    <source>
        <dbReference type="EMBL" id="TWS19342.1"/>
    </source>
</evidence>